<dbReference type="Gene3D" id="1.20.1250.20">
    <property type="entry name" value="MFS general substrate transporter like domains"/>
    <property type="match status" value="1"/>
</dbReference>
<dbReference type="HOGENOM" id="CLU_707382_0_0_7"/>
<dbReference type="AlphaFoldDB" id="M1P1T3"/>
<feature type="transmembrane region" description="Helical" evidence="1">
    <location>
        <begin position="207"/>
        <end position="228"/>
    </location>
</feature>
<evidence type="ECO:0000313" key="2">
    <source>
        <dbReference type="EMBL" id="AGF77448.1"/>
    </source>
</evidence>
<feature type="transmembrane region" description="Helical" evidence="1">
    <location>
        <begin position="124"/>
        <end position="146"/>
    </location>
</feature>
<dbReference type="SUPFAM" id="SSF103473">
    <property type="entry name" value="MFS general substrate transporter"/>
    <property type="match status" value="1"/>
</dbReference>
<evidence type="ECO:0008006" key="4">
    <source>
        <dbReference type="Google" id="ProtNLM"/>
    </source>
</evidence>
<dbReference type="PANTHER" id="PTHR23528:SF1">
    <property type="entry name" value="MAJOR FACILITATOR SUPERFAMILY (MFS) PROFILE DOMAIN-CONTAINING PROTEIN"/>
    <property type="match status" value="1"/>
</dbReference>
<feature type="transmembrane region" description="Helical" evidence="1">
    <location>
        <begin position="240"/>
        <end position="259"/>
    </location>
</feature>
<sequence>MAGTFSHTGLFVLTLPLLVVQITGPESKGFHLAFINCSAAFISLFLLWYAGSFVDRRADGRRHRWFVVTTVSLALPPLAMIAFVQGYGVVATAMIAVFLSRVVTDAALLTLLTDDERFRPREKFTASLVFMHFLGSIMGAAAFGFFPLSLPLTLSYAFLPVAGVAFVFTSMALLSFLLVTKDNGQIGKEKLPLISPLALTVDFKKFLMARSCFLAGILMVPLFLVFMVDDLMMVEDVKRTSAELMICLLLGGLLSSCFIEPVVRKVGEVALLLRAGGVLAVVAPVFLFMLSAGSPLVMVCMAIFGACFGAIMVAGTSLSVKLAANTGMSGRYMALVTMSTFLSQFLASASGGLVLDPLNRLGENLGYYGLLGIVELFLFCGWWALRGIKS</sequence>
<dbReference type="STRING" id="1167006.UWK_00874"/>
<feature type="transmembrane region" description="Helical" evidence="1">
    <location>
        <begin position="158"/>
        <end position="180"/>
    </location>
</feature>
<feature type="transmembrane region" description="Helical" evidence="1">
    <location>
        <begin position="296"/>
        <end position="320"/>
    </location>
</feature>
<reference evidence="3" key="1">
    <citation type="journal article" date="2013" name="Stand. Genomic Sci.">
        <title>Complete genome sequence of Desulfocapsa sulfexigens, a marine deltaproteobacterium specialized in disproportionating inorganic sulfur compounds.</title>
        <authorList>
            <person name="Finster K.W."/>
            <person name="Kjeldsen K.U."/>
            <person name="Kube M."/>
            <person name="Reinhardt R."/>
            <person name="Mussmann M."/>
            <person name="Amann R."/>
            <person name="Schreiber L."/>
        </authorList>
    </citation>
    <scope>NUCLEOTIDE SEQUENCE [LARGE SCALE GENOMIC DNA]</scope>
    <source>
        <strain evidence="3">DSM 10523 / SB164P1</strain>
    </source>
</reference>
<organism evidence="2 3">
    <name type="scientific">Desulfocapsa sulfexigens (strain DSM 10523 / SB164P1)</name>
    <dbReference type="NCBI Taxonomy" id="1167006"/>
    <lineage>
        <taxon>Bacteria</taxon>
        <taxon>Pseudomonadati</taxon>
        <taxon>Thermodesulfobacteriota</taxon>
        <taxon>Desulfobulbia</taxon>
        <taxon>Desulfobulbales</taxon>
        <taxon>Desulfocapsaceae</taxon>
        <taxon>Desulfocapsa</taxon>
    </lineage>
</organism>
<feature type="transmembrane region" description="Helical" evidence="1">
    <location>
        <begin position="90"/>
        <end position="112"/>
    </location>
</feature>
<dbReference type="EMBL" id="CP003985">
    <property type="protein sequence ID" value="AGF77448.1"/>
    <property type="molecule type" value="Genomic_DNA"/>
</dbReference>
<gene>
    <name evidence="2" type="ordered locus">UWK_00874</name>
</gene>
<feature type="transmembrane region" description="Helical" evidence="1">
    <location>
        <begin position="65"/>
        <end position="84"/>
    </location>
</feature>
<evidence type="ECO:0000256" key="1">
    <source>
        <dbReference type="SAM" id="Phobius"/>
    </source>
</evidence>
<dbReference type="PANTHER" id="PTHR23528">
    <property type="match status" value="1"/>
</dbReference>
<dbReference type="Proteomes" id="UP000011721">
    <property type="component" value="Chromosome"/>
</dbReference>
<feature type="transmembrane region" description="Helical" evidence="1">
    <location>
        <begin position="30"/>
        <end position="53"/>
    </location>
</feature>
<keyword evidence="3" id="KW-1185">Reference proteome</keyword>
<accession>M1P1T3</accession>
<keyword evidence="1" id="KW-1133">Transmembrane helix</keyword>
<protein>
    <recommendedName>
        <fullName evidence="4">Arabinose efflux permease family protein</fullName>
    </recommendedName>
</protein>
<proteinExistence type="predicted"/>
<keyword evidence="1" id="KW-0472">Membrane</keyword>
<dbReference type="KEGG" id="dsf:UWK_00874"/>
<feature type="transmembrane region" description="Helical" evidence="1">
    <location>
        <begin position="271"/>
        <end position="290"/>
    </location>
</feature>
<name>M1P1T3_DESSD</name>
<evidence type="ECO:0000313" key="3">
    <source>
        <dbReference type="Proteomes" id="UP000011721"/>
    </source>
</evidence>
<feature type="transmembrane region" description="Helical" evidence="1">
    <location>
        <begin position="332"/>
        <end position="355"/>
    </location>
</feature>
<keyword evidence="1" id="KW-0812">Transmembrane</keyword>
<feature type="transmembrane region" description="Helical" evidence="1">
    <location>
        <begin position="367"/>
        <end position="385"/>
    </location>
</feature>
<dbReference type="InterPro" id="IPR036259">
    <property type="entry name" value="MFS_trans_sf"/>
</dbReference>